<accession>A0A438ID90</accession>
<evidence type="ECO:0000313" key="1">
    <source>
        <dbReference type="EMBL" id="RVW94617.1"/>
    </source>
</evidence>
<reference evidence="1 2" key="1">
    <citation type="journal article" date="2018" name="PLoS Genet.">
        <title>Population sequencing reveals clonal diversity and ancestral inbreeding in the grapevine cultivar Chardonnay.</title>
        <authorList>
            <person name="Roach M.J."/>
            <person name="Johnson D.L."/>
            <person name="Bohlmann J."/>
            <person name="van Vuuren H.J."/>
            <person name="Jones S.J."/>
            <person name="Pretorius I.S."/>
            <person name="Schmidt S.A."/>
            <person name="Borneman A.R."/>
        </authorList>
    </citation>
    <scope>NUCLEOTIDE SEQUENCE [LARGE SCALE GENOMIC DNA]</scope>
    <source>
        <strain evidence="2">cv. Chardonnay</strain>
        <tissue evidence="1">Leaf</tissue>
    </source>
</reference>
<name>A0A438ID90_VITVI</name>
<dbReference type="AlphaFoldDB" id="A0A438ID90"/>
<comment type="caution">
    <text evidence="1">The sequence shown here is derived from an EMBL/GenBank/DDBJ whole genome shotgun (WGS) entry which is preliminary data.</text>
</comment>
<gene>
    <name evidence="1" type="ORF">CK203_030857</name>
</gene>
<proteinExistence type="predicted"/>
<evidence type="ECO:0000313" key="2">
    <source>
        <dbReference type="Proteomes" id="UP000288805"/>
    </source>
</evidence>
<organism evidence="1 2">
    <name type="scientific">Vitis vinifera</name>
    <name type="common">Grape</name>
    <dbReference type="NCBI Taxonomy" id="29760"/>
    <lineage>
        <taxon>Eukaryota</taxon>
        <taxon>Viridiplantae</taxon>
        <taxon>Streptophyta</taxon>
        <taxon>Embryophyta</taxon>
        <taxon>Tracheophyta</taxon>
        <taxon>Spermatophyta</taxon>
        <taxon>Magnoliopsida</taxon>
        <taxon>eudicotyledons</taxon>
        <taxon>Gunneridae</taxon>
        <taxon>Pentapetalae</taxon>
        <taxon>rosids</taxon>
        <taxon>Vitales</taxon>
        <taxon>Vitaceae</taxon>
        <taxon>Viteae</taxon>
        <taxon>Vitis</taxon>
    </lineage>
</organism>
<sequence>MPNSHCLDLDLTTCSSSQYFNHENGLNFRGDNLQLPEDSENHFPFVDVSPIPSMNTPIFVGPDPCQGWEKTIQGLDRNTEDDTSLPCPEEKDGKLSLTVAENTNVISFLRKEYKDLCHIYKDASSFRSLRLNRSRSCRPVIMTIQSPWFDEVEQGKSILPNGLDKDFPGRPKASCQSFMKWSLNVKTSGEWDTNSAHKSVAQLNEMVEVQSAMELGDDMVMEPIPDVDDTTGKISLHKEELREFFKGF</sequence>
<dbReference type="Proteomes" id="UP000288805">
    <property type="component" value="Unassembled WGS sequence"/>
</dbReference>
<protein>
    <submittedName>
        <fullName evidence="1">Uncharacterized protein</fullName>
    </submittedName>
</protein>
<dbReference type="EMBL" id="QGNW01000120">
    <property type="protein sequence ID" value="RVW94617.1"/>
    <property type="molecule type" value="Genomic_DNA"/>
</dbReference>